<dbReference type="InterPro" id="IPR012340">
    <property type="entry name" value="NA-bd_OB-fold"/>
</dbReference>
<feature type="binding site" evidence="6">
    <location>
        <position position="270"/>
    </location>
    <ligand>
        <name>S-adenosyl-L-methionine</name>
        <dbReference type="ChEBI" id="CHEBI:59789"/>
    </ligand>
</feature>
<dbReference type="SUPFAM" id="SSF53335">
    <property type="entry name" value="S-adenosyl-L-methionine-dependent methyltransferases"/>
    <property type="match status" value="1"/>
</dbReference>
<feature type="domain" description="TRAM" evidence="7">
    <location>
        <begin position="1"/>
        <end position="51"/>
    </location>
</feature>
<dbReference type="Proteomes" id="UP001141619">
    <property type="component" value="Unassembled WGS sequence"/>
</dbReference>
<dbReference type="InterPro" id="IPR002792">
    <property type="entry name" value="TRAM_dom"/>
</dbReference>
<keyword evidence="1" id="KW-0408">Iron</keyword>
<dbReference type="Gene3D" id="2.40.50.140">
    <property type="entry name" value="Nucleic acid-binding proteins"/>
    <property type="match status" value="1"/>
</dbReference>
<keyword evidence="1" id="KW-0479">Metal-binding</keyword>
<dbReference type="InterPro" id="IPR029063">
    <property type="entry name" value="SAM-dependent_MTases_sf"/>
</dbReference>
<dbReference type="PANTHER" id="PTHR11061">
    <property type="entry name" value="RNA M5U METHYLTRANSFERASE"/>
    <property type="match status" value="1"/>
</dbReference>
<evidence type="ECO:0000313" key="8">
    <source>
        <dbReference type="EMBL" id="MDA5194032.1"/>
    </source>
</evidence>
<dbReference type="GO" id="GO:0051536">
    <property type="term" value="F:iron-sulfur cluster binding"/>
    <property type="evidence" value="ECO:0007669"/>
    <property type="project" value="UniProtKB-KW"/>
</dbReference>
<dbReference type="PROSITE" id="PS51687">
    <property type="entry name" value="SAM_MT_RNA_M5U"/>
    <property type="match status" value="1"/>
</dbReference>
<proteinExistence type="inferred from homology"/>
<evidence type="ECO:0000256" key="3">
    <source>
        <dbReference type="ARBA" id="ARBA00022679"/>
    </source>
</evidence>
<protein>
    <submittedName>
        <fullName evidence="8">Class I SAM-dependent RNA methyltransferase</fullName>
    </submittedName>
</protein>
<dbReference type="Pfam" id="PF01938">
    <property type="entry name" value="TRAM"/>
    <property type="match status" value="1"/>
</dbReference>
<dbReference type="GO" id="GO:0070475">
    <property type="term" value="P:rRNA base methylation"/>
    <property type="evidence" value="ECO:0007669"/>
    <property type="project" value="TreeGrafter"/>
</dbReference>
<evidence type="ECO:0000313" key="9">
    <source>
        <dbReference type="Proteomes" id="UP001141619"/>
    </source>
</evidence>
<evidence type="ECO:0000256" key="5">
    <source>
        <dbReference type="ARBA" id="ARBA00023014"/>
    </source>
</evidence>
<dbReference type="CDD" id="cd02440">
    <property type="entry name" value="AdoMet_MTases"/>
    <property type="match status" value="1"/>
</dbReference>
<sequence>MTEFLIERLGAQGDGIAETEAGPVFLPFTLPGERVEAQMRGDRAVLERVLSPSPERVEPPCPHFGVCGGCSLQHMSAASYAVWKRQILIDTLAHRGFSDLPVAEAIISAPGSRRRAGLKAERLKDKVILGFSERQSHRLVDVTSCPVLRPEIVAFLGPLRAFLRSAMKAKAEITVTLSDRGLDVALSGVILKTMQDRMRFADFAESADLARLTVDGETVLERRVPMVTFGDVPVPLPSNAFLQATKDGEAALQASIAEALAGATKVVDLFAGLGTFSFPLAATAAVHAVEGDAQMVAAFTRAAGARKLVKVTAETRDLFRNPLRVNEFKGVDAVVMDPPRAGAQAQTEMLAQARVPRLALVSCNPGSFARDARVLVDVGYEIDWIRPVDQFLWSPHLELVASFVLR</sequence>
<dbReference type="InterPro" id="IPR010280">
    <property type="entry name" value="U5_MeTrfase_fam"/>
</dbReference>
<feature type="binding site" evidence="6">
    <location>
        <position position="290"/>
    </location>
    <ligand>
        <name>S-adenosyl-L-methionine</name>
        <dbReference type="ChEBI" id="CHEBI:59789"/>
    </ligand>
</feature>
<keyword evidence="4 6" id="KW-0949">S-adenosyl-L-methionine</keyword>
<gene>
    <name evidence="8" type="ORF">NYP16_08730</name>
</gene>
<evidence type="ECO:0000256" key="1">
    <source>
        <dbReference type="ARBA" id="ARBA00022485"/>
    </source>
</evidence>
<dbReference type="RefSeq" id="WP_274943738.1">
    <property type="nucleotide sequence ID" value="NZ_JANWOI010000003.1"/>
</dbReference>
<dbReference type="SUPFAM" id="SSF50249">
    <property type="entry name" value="Nucleic acid-binding proteins"/>
    <property type="match status" value="1"/>
</dbReference>
<keyword evidence="2 6" id="KW-0489">Methyltransferase</keyword>
<evidence type="ECO:0000256" key="6">
    <source>
        <dbReference type="PROSITE-ProRule" id="PRU01024"/>
    </source>
</evidence>
<comment type="caution">
    <text evidence="8">The sequence shown here is derived from an EMBL/GenBank/DDBJ whole genome shotgun (WGS) entry which is preliminary data.</text>
</comment>
<dbReference type="Pfam" id="PF05958">
    <property type="entry name" value="tRNA_U5-meth_tr"/>
    <property type="match status" value="1"/>
</dbReference>
<keyword evidence="1" id="KW-0004">4Fe-4S</keyword>
<dbReference type="GO" id="GO:0070041">
    <property type="term" value="F:rRNA (uridine-C5-)-methyltransferase activity"/>
    <property type="evidence" value="ECO:0007669"/>
    <property type="project" value="TreeGrafter"/>
</dbReference>
<dbReference type="Gene3D" id="2.40.50.1070">
    <property type="match status" value="1"/>
</dbReference>
<feature type="binding site" evidence="6">
    <location>
        <position position="243"/>
    </location>
    <ligand>
        <name>S-adenosyl-L-methionine</name>
        <dbReference type="ChEBI" id="CHEBI:59789"/>
    </ligand>
</feature>
<organism evidence="8 9">
    <name type="scientific">Govanella unica</name>
    <dbReference type="NCBI Taxonomy" id="2975056"/>
    <lineage>
        <taxon>Bacteria</taxon>
        <taxon>Pseudomonadati</taxon>
        <taxon>Pseudomonadota</taxon>
        <taxon>Alphaproteobacteria</taxon>
        <taxon>Emcibacterales</taxon>
        <taxon>Govanellaceae</taxon>
        <taxon>Govanella</taxon>
    </lineage>
</organism>
<feature type="binding site" evidence="6">
    <location>
        <position position="337"/>
    </location>
    <ligand>
        <name>S-adenosyl-L-methionine</name>
        <dbReference type="ChEBI" id="CHEBI:59789"/>
    </ligand>
</feature>
<dbReference type="PANTHER" id="PTHR11061:SF49">
    <property type="entry name" value="23S RRNA (URACIL(1939)-C(5))-METHYLTRANSFERASE RLMD"/>
    <property type="match status" value="1"/>
</dbReference>
<dbReference type="EMBL" id="JANWOI010000003">
    <property type="protein sequence ID" value="MDA5194032.1"/>
    <property type="molecule type" value="Genomic_DNA"/>
</dbReference>
<keyword evidence="3 6" id="KW-0808">Transferase</keyword>
<reference evidence="8" key="2">
    <citation type="journal article" date="2023" name="Syst. Appl. Microbiol.">
        <title>Govania unica gen. nov., sp. nov., a rare biosphere bacterium that represents a novel family in the class Alphaproteobacteria.</title>
        <authorList>
            <person name="Vandamme P."/>
            <person name="Peeters C."/>
            <person name="Hettiarachchi A."/>
            <person name="Cnockaert M."/>
            <person name="Carlier A."/>
        </authorList>
    </citation>
    <scope>NUCLEOTIDE SEQUENCE</scope>
    <source>
        <strain evidence="8">LMG 31809</strain>
    </source>
</reference>
<evidence type="ECO:0000256" key="4">
    <source>
        <dbReference type="ARBA" id="ARBA00022691"/>
    </source>
</evidence>
<accession>A0A9X3TZ24</accession>
<evidence type="ECO:0000259" key="7">
    <source>
        <dbReference type="PROSITE" id="PS50926"/>
    </source>
</evidence>
<keyword evidence="5" id="KW-0411">Iron-sulfur</keyword>
<dbReference type="Gene3D" id="3.40.50.150">
    <property type="entry name" value="Vaccinia Virus protein VP39"/>
    <property type="match status" value="1"/>
</dbReference>
<reference evidence="8" key="1">
    <citation type="submission" date="2022-08" db="EMBL/GenBank/DDBJ databases">
        <authorList>
            <person name="Vandamme P."/>
            <person name="Hettiarachchi A."/>
            <person name="Peeters C."/>
            <person name="Cnockaert M."/>
            <person name="Carlier A."/>
        </authorList>
    </citation>
    <scope>NUCLEOTIDE SEQUENCE</scope>
    <source>
        <strain evidence="8">LMG 31809</strain>
    </source>
</reference>
<comment type="similarity">
    <text evidence="6">Belongs to the class I-like SAM-binding methyltransferase superfamily. RNA M5U methyltransferase family.</text>
</comment>
<keyword evidence="9" id="KW-1185">Reference proteome</keyword>
<evidence type="ECO:0000256" key="2">
    <source>
        <dbReference type="ARBA" id="ARBA00022603"/>
    </source>
</evidence>
<dbReference type="AlphaFoldDB" id="A0A9X3TZ24"/>
<dbReference type="PROSITE" id="PS50926">
    <property type="entry name" value="TRAM"/>
    <property type="match status" value="1"/>
</dbReference>
<feature type="active site" description="Nucleophile" evidence="6">
    <location>
        <position position="363"/>
    </location>
</feature>
<name>A0A9X3TZ24_9PROT</name>